<keyword evidence="6" id="KW-0539">Nucleus</keyword>
<evidence type="ECO:0000256" key="2">
    <source>
        <dbReference type="ARBA" id="ARBA00009704"/>
    </source>
</evidence>
<gene>
    <name evidence="10" type="ORF">EHS24_000070</name>
</gene>
<evidence type="ECO:0000313" key="10">
    <source>
        <dbReference type="EMBL" id="RSH87560.1"/>
    </source>
</evidence>
<reference evidence="10 11" key="1">
    <citation type="submission" date="2018-11" db="EMBL/GenBank/DDBJ databases">
        <title>Genome sequence of Apiotrichum porosum DSM 27194.</title>
        <authorList>
            <person name="Aliyu H."/>
            <person name="Gorte O."/>
            <person name="Ochsenreither K."/>
        </authorList>
    </citation>
    <scope>NUCLEOTIDE SEQUENCE [LARGE SCALE GENOMIC DNA]</scope>
    <source>
        <strain evidence="10 11">DSM 27194</strain>
    </source>
</reference>
<comment type="similarity">
    <text evidence="2">Belongs to the Su(H) family.</text>
</comment>
<dbReference type="RefSeq" id="XP_028479768.1">
    <property type="nucleotide sequence ID" value="XM_028615911.1"/>
</dbReference>
<evidence type="ECO:0000256" key="5">
    <source>
        <dbReference type="ARBA" id="ARBA00023163"/>
    </source>
</evidence>
<dbReference type="SMART" id="SM01268">
    <property type="entry name" value="BTD"/>
    <property type="match status" value="1"/>
</dbReference>
<dbReference type="PANTHER" id="PTHR10665">
    <property type="entry name" value="RECOMBINING BINDING PROTEIN SUPPRESSOR OF HAIRLESS"/>
    <property type="match status" value="1"/>
</dbReference>
<dbReference type="SMART" id="SM01267">
    <property type="entry name" value="LAG1_DNAbind"/>
    <property type="match status" value="1"/>
</dbReference>
<feature type="region of interest" description="Disordered" evidence="7">
    <location>
        <begin position="1"/>
        <end position="27"/>
    </location>
</feature>
<keyword evidence="5" id="KW-0804">Transcription</keyword>
<feature type="compositionally biased region" description="Low complexity" evidence="7">
    <location>
        <begin position="724"/>
        <end position="734"/>
    </location>
</feature>
<dbReference type="FunFam" id="2.60.40.1450:FF:000003">
    <property type="entry name" value="Related to J kappa-recombination signal binding protein"/>
    <property type="match status" value="1"/>
</dbReference>
<dbReference type="InterPro" id="IPR015350">
    <property type="entry name" value="Beta-trefoil_DNA-bd_dom"/>
</dbReference>
<dbReference type="EMBL" id="RSCE01000001">
    <property type="protein sequence ID" value="RSH87560.1"/>
    <property type="molecule type" value="Genomic_DNA"/>
</dbReference>
<evidence type="ECO:0000256" key="6">
    <source>
        <dbReference type="ARBA" id="ARBA00023242"/>
    </source>
</evidence>
<comment type="subcellular location">
    <subcellularLocation>
        <location evidence="1">Nucleus</location>
    </subcellularLocation>
</comment>
<keyword evidence="4" id="KW-0238">DNA-binding</keyword>
<dbReference type="InterPro" id="IPR036358">
    <property type="entry name" value="BTD_sf"/>
</dbReference>
<evidence type="ECO:0000259" key="9">
    <source>
        <dbReference type="SMART" id="SM01268"/>
    </source>
</evidence>
<keyword evidence="3" id="KW-0805">Transcription regulation</keyword>
<dbReference type="OrthoDB" id="5600360at2759"/>
<dbReference type="InterPro" id="IPR008967">
    <property type="entry name" value="p53-like_TF_DNA-bd_sf"/>
</dbReference>
<dbReference type="Gene3D" id="2.60.40.1450">
    <property type="entry name" value="LAG1, DNA binding domain"/>
    <property type="match status" value="1"/>
</dbReference>
<feature type="region of interest" description="Disordered" evidence="7">
    <location>
        <begin position="174"/>
        <end position="194"/>
    </location>
</feature>
<evidence type="ECO:0000256" key="4">
    <source>
        <dbReference type="ARBA" id="ARBA00023125"/>
    </source>
</evidence>
<sequence length="942" mass="102762">MAPPSTEETNGLGLDPGTNSADFLSMPGYDLSFGATMNPNGQANSYPLAALAQAQAQAQAHAHAQAQAQQVQQAQINAQQRPSLALDTTGSAFTIPQGQHPPSTTFSNPPSGLDLSGSHHEVDRILTPNMFYNPFPNDYSIQQSAPPPIYYPTTISPSQLPHQMLKPTKSFSDLIQESRQSSLSASSTEHEWNGVDDLSMPLARALVMEQQKQQPPPPLQAHQQQQPQPSMQPPPPQQQRHAPTPSFDLQSLGDPHRASMLQKSLQMYLNAPNRLTFGERKIIVMSPKVGQKSYGTEKRFLCPHPQATLLGSSWFTRSKDDCPVSPLLPPRCNISISTEAPGKDVHIAWTTLDNKSLDEKIHTQAITTEDRPFLGSAAGKNLHLSDGDGKRRDVKAIITIKAPYAHHAGRHGWGPAKGSMMDISNENIIGTFESKEIKIISKPSKKKSNSKSQDLIIHHGSTIALFNRVKSQTSSTRYLSVPIDLTRYHGSDGQIVTGAMPPALPQTDGHFPGFIVSPNVWESFIIYLVDPSKPSGLSHVKSINPGWPNLPANAIQVAPHQAGPLIRYNSTVVLQSLLTGRCTPVLVVRQSSEGSEVVGGDGTVTDQVMACPEGELPGNAVSQLQKVGFEIYQPEHSRDPNYTGLYLSCEQEMARGQFPNSERRYIPMPAPKHRPSSMPNTPQARFGVLPMTPHTTTVGLPSGPSSPISSSSSTDYFGSHSRKSSSSTLFSPLSGEIPLPASTDGGPVRRQRTGSQSSRGPLQRPTLHKKRASADITTATSFDFMGNALMHHSPPNERIYWSLDVGDACIWTIVSTQEVVYTYYVPEYIAEPSEPFAPFPLVTRVLSPGQSSENVPQKYNHQYTSMAPMPVIQVYGKNFTKSADGMARWHVYYGDQPSTYNEYRCGEVMAAAVPPPGQASRPVMLVRDDGQCILPTGLRYPL</sequence>
<comment type="caution">
    <text evidence="10">The sequence shown here is derived from an EMBL/GenBank/DDBJ whole genome shotgun (WGS) entry which is preliminary data.</text>
</comment>
<dbReference type="Pfam" id="PF09271">
    <property type="entry name" value="LAG1-DNAbind"/>
    <property type="match status" value="1"/>
</dbReference>
<feature type="region of interest" description="Disordered" evidence="7">
    <location>
        <begin position="209"/>
        <end position="254"/>
    </location>
</feature>
<dbReference type="STRING" id="105984.A0A427Y8U2"/>
<dbReference type="SUPFAM" id="SSF49417">
    <property type="entry name" value="p53-like transcription factors"/>
    <property type="match status" value="1"/>
</dbReference>
<evidence type="ECO:0000256" key="1">
    <source>
        <dbReference type="ARBA" id="ARBA00004123"/>
    </source>
</evidence>
<dbReference type="GO" id="GO:0005634">
    <property type="term" value="C:nucleus"/>
    <property type="evidence" value="ECO:0007669"/>
    <property type="project" value="UniProtKB-SubCell"/>
</dbReference>
<evidence type="ECO:0000256" key="7">
    <source>
        <dbReference type="SAM" id="MobiDB-lite"/>
    </source>
</evidence>
<accession>A0A427Y8U2</accession>
<dbReference type="GO" id="GO:0000978">
    <property type="term" value="F:RNA polymerase II cis-regulatory region sequence-specific DNA binding"/>
    <property type="evidence" value="ECO:0007669"/>
    <property type="project" value="InterPro"/>
</dbReference>
<organism evidence="10 11">
    <name type="scientific">Apiotrichum porosum</name>
    <dbReference type="NCBI Taxonomy" id="105984"/>
    <lineage>
        <taxon>Eukaryota</taxon>
        <taxon>Fungi</taxon>
        <taxon>Dikarya</taxon>
        <taxon>Basidiomycota</taxon>
        <taxon>Agaricomycotina</taxon>
        <taxon>Tremellomycetes</taxon>
        <taxon>Trichosporonales</taxon>
        <taxon>Trichosporonaceae</taxon>
        <taxon>Apiotrichum</taxon>
    </lineage>
</organism>
<dbReference type="InterPro" id="IPR015351">
    <property type="entry name" value="RBP-J/Cbf11/Cbf12_DNA-bd"/>
</dbReference>
<evidence type="ECO:0008006" key="12">
    <source>
        <dbReference type="Google" id="ProtNLM"/>
    </source>
</evidence>
<dbReference type="GeneID" id="39584613"/>
<feature type="domain" description="Beta-trefoil DNA-binding" evidence="9">
    <location>
        <begin position="455"/>
        <end position="736"/>
    </location>
</feature>
<evidence type="ECO:0000256" key="3">
    <source>
        <dbReference type="ARBA" id="ARBA00023015"/>
    </source>
</evidence>
<keyword evidence="11" id="KW-1185">Reference proteome</keyword>
<feature type="domain" description="RBP-J/Cbf11/Cbf12 DNA binding" evidence="8">
    <location>
        <begin position="281"/>
        <end position="454"/>
    </location>
</feature>
<dbReference type="InterPro" id="IPR040159">
    <property type="entry name" value="CLS_fam"/>
</dbReference>
<feature type="region of interest" description="Disordered" evidence="7">
    <location>
        <begin position="688"/>
        <end position="773"/>
    </location>
</feature>
<dbReference type="InterPro" id="IPR037095">
    <property type="entry name" value="RBP-J/Cbf11_DNA-bd_sf"/>
</dbReference>
<dbReference type="Proteomes" id="UP000279236">
    <property type="component" value="Unassembled WGS sequence"/>
</dbReference>
<feature type="compositionally biased region" description="Low complexity" evidence="7">
    <location>
        <begin position="178"/>
        <end position="187"/>
    </location>
</feature>
<name>A0A427Y8U2_9TREE</name>
<feature type="compositionally biased region" description="Low complexity" evidence="7">
    <location>
        <begin position="701"/>
        <end position="713"/>
    </location>
</feature>
<dbReference type="AlphaFoldDB" id="A0A427Y8U2"/>
<protein>
    <recommendedName>
        <fullName evidence="12">LAG1-DNAbind-domain-containing protein</fullName>
    </recommendedName>
</protein>
<dbReference type="SUPFAM" id="SSF110217">
    <property type="entry name" value="DNA-binding protein LAG-1 (CSL)"/>
    <property type="match status" value="1"/>
</dbReference>
<proteinExistence type="inferred from homology"/>
<feature type="compositionally biased region" description="Low complexity" evidence="7">
    <location>
        <begin position="220"/>
        <end position="229"/>
    </location>
</feature>
<evidence type="ECO:0000259" key="8">
    <source>
        <dbReference type="SMART" id="SM01267"/>
    </source>
</evidence>
<dbReference type="GO" id="GO:0001228">
    <property type="term" value="F:DNA-binding transcription activator activity, RNA polymerase II-specific"/>
    <property type="evidence" value="ECO:0007669"/>
    <property type="project" value="InterPro"/>
</dbReference>
<evidence type="ECO:0000313" key="11">
    <source>
        <dbReference type="Proteomes" id="UP000279236"/>
    </source>
</evidence>